<evidence type="ECO:0000256" key="1">
    <source>
        <dbReference type="ARBA" id="ARBA00010285"/>
    </source>
</evidence>
<dbReference type="InterPro" id="IPR034169">
    <property type="entry name" value="NifX-like"/>
</dbReference>
<dbReference type="InterPro" id="IPR003731">
    <property type="entry name" value="Di-Nase_FeMo-co_biosynth"/>
</dbReference>
<evidence type="ECO:0000259" key="3">
    <source>
        <dbReference type="Pfam" id="PF02579"/>
    </source>
</evidence>
<gene>
    <name evidence="4" type="primary">nifX</name>
</gene>
<dbReference type="GO" id="GO:0051540">
    <property type="term" value="F:metal cluster binding"/>
    <property type="evidence" value="ECO:0007669"/>
    <property type="project" value="InterPro"/>
</dbReference>
<dbReference type="InterPro" id="IPR051840">
    <property type="entry name" value="NifX/NifY_domain"/>
</dbReference>
<organism evidence="4">
    <name type="scientific">Leptolyngbya boryana</name>
    <name type="common">Plectonema boryanum</name>
    <dbReference type="NCBI Taxonomy" id="1184"/>
    <lineage>
        <taxon>Bacteria</taxon>
        <taxon>Bacillati</taxon>
        <taxon>Cyanobacteriota</taxon>
        <taxon>Cyanophyceae</taxon>
        <taxon>Leptolyngbyales</taxon>
        <taxon>Leptolyngbyaceae</taxon>
        <taxon>Leptolyngbya group</taxon>
        <taxon>Leptolyngbya</taxon>
    </lineage>
</organism>
<dbReference type="SMR" id="A0A024F8V8"/>
<dbReference type="InterPro" id="IPR013480">
    <property type="entry name" value="NifX"/>
</dbReference>
<dbReference type="EMBL" id="AB808482">
    <property type="protein sequence ID" value="BAO73207.1"/>
    <property type="molecule type" value="Genomic_DNA"/>
</dbReference>
<protein>
    <submittedName>
        <fullName evidence="4">NifX protein</fullName>
    </submittedName>
</protein>
<dbReference type="SUPFAM" id="SSF53146">
    <property type="entry name" value="Nitrogenase accessory factor-like"/>
    <property type="match status" value="1"/>
</dbReference>
<evidence type="ECO:0000256" key="2">
    <source>
        <dbReference type="ARBA" id="ARBA00023231"/>
    </source>
</evidence>
<dbReference type="CDD" id="cd00853">
    <property type="entry name" value="NifX"/>
    <property type="match status" value="1"/>
</dbReference>
<evidence type="ECO:0000313" key="4">
    <source>
        <dbReference type="EMBL" id="BAO73207.1"/>
    </source>
</evidence>
<accession>A0A024F8V8</accession>
<reference evidence="4" key="1">
    <citation type="journal article" date="2014" name="Proc. Natl. Acad. Sci. U.S.A.">
        <title>Transcriptional regulators ChlR and CnfR are essential for diazotrophic growth in nonheterocystous cyanobacteria.</title>
        <authorList>
            <person name="Tsujimoto R."/>
            <person name="Kamiya N."/>
            <person name="Fujita Y."/>
        </authorList>
    </citation>
    <scope>NUCLEOTIDE SEQUENCE</scope>
    <source>
        <strain evidence="4">Dg5</strain>
    </source>
</reference>
<dbReference type="AlphaFoldDB" id="A0A024F8V8"/>
<name>A0A024F8V8_LEPBY</name>
<dbReference type="InterPro" id="IPR036105">
    <property type="entry name" value="DiNase_FeMo-co_biosyn_sf"/>
</dbReference>
<dbReference type="Pfam" id="PF02579">
    <property type="entry name" value="Nitro_FeMo-Co"/>
    <property type="match status" value="1"/>
</dbReference>
<sequence length="137" mass="15136">MKIAFTTQDQVHINAHFGSASKIDVYEISADGYEFVETLRFGGDLKEDGNEDKLAPKVEALADCTIVYVSSIGGSAAARLIKKRITPVKAKSEEEEINDVLTRLVQTLKGNPPPWLRKALQQKSQSFEELEAEEAIV</sequence>
<comment type="similarity">
    <text evidence="1">Belongs to the NifX/NifY family.</text>
</comment>
<keyword evidence="2" id="KW-0535">Nitrogen fixation</keyword>
<dbReference type="Gene3D" id="3.30.420.130">
    <property type="entry name" value="Dinitrogenase iron-molybdenum cofactor biosynthesis domain"/>
    <property type="match status" value="1"/>
</dbReference>
<proteinExistence type="inferred from homology"/>
<dbReference type="PANTHER" id="PTHR33937:SF1">
    <property type="entry name" value="IRON-MOLIBDENUM COFACTOR PROCESSING PROTEIN"/>
    <property type="match status" value="1"/>
</dbReference>
<dbReference type="GO" id="GO:0009399">
    <property type="term" value="P:nitrogen fixation"/>
    <property type="evidence" value="ECO:0007669"/>
    <property type="project" value="InterPro"/>
</dbReference>
<dbReference type="PANTHER" id="PTHR33937">
    <property type="entry name" value="IRON-MOLYBDENUM PROTEIN-RELATED-RELATED"/>
    <property type="match status" value="1"/>
</dbReference>
<dbReference type="NCBIfam" id="TIGR02663">
    <property type="entry name" value="nifX"/>
    <property type="match status" value="1"/>
</dbReference>
<feature type="domain" description="Dinitrogenase iron-molybdenum cofactor biosynthesis" evidence="3">
    <location>
        <begin position="11"/>
        <end position="105"/>
    </location>
</feature>